<organism evidence="2 3">
    <name type="scientific">Lasius niger</name>
    <name type="common">Black garden ant</name>
    <dbReference type="NCBI Taxonomy" id="67767"/>
    <lineage>
        <taxon>Eukaryota</taxon>
        <taxon>Metazoa</taxon>
        <taxon>Ecdysozoa</taxon>
        <taxon>Arthropoda</taxon>
        <taxon>Hexapoda</taxon>
        <taxon>Insecta</taxon>
        <taxon>Pterygota</taxon>
        <taxon>Neoptera</taxon>
        <taxon>Endopterygota</taxon>
        <taxon>Hymenoptera</taxon>
        <taxon>Apocrita</taxon>
        <taxon>Aculeata</taxon>
        <taxon>Formicoidea</taxon>
        <taxon>Formicidae</taxon>
        <taxon>Formicinae</taxon>
        <taxon>Lasius</taxon>
        <taxon>Lasius</taxon>
    </lineage>
</organism>
<feature type="region of interest" description="Disordered" evidence="1">
    <location>
        <begin position="1"/>
        <end position="55"/>
    </location>
</feature>
<evidence type="ECO:0000313" key="2">
    <source>
        <dbReference type="EMBL" id="KMQ88529.1"/>
    </source>
</evidence>
<name>A0A0J7KE74_LASNI</name>
<feature type="compositionally biased region" description="Basic and acidic residues" evidence="1">
    <location>
        <begin position="1"/>
        <end position="28"/>
    </location>
</feature>
<keyword evidence="3" id="KW-1185">Reference proteome</keyword>
<comment type="caution">
    <text evidence="2">The sequence shown here is derived from an EMBL/GenBank/DDBJ whole genome shotgun (WGS) entry which is preliminary data.</text>
</comment>
<accession>A0A0J7KE74</accession>
<dbReference type="Proteomes" id="UP000036403">
    <property type="component" value="Unassembled WGS sequence"/>
</dbReference>
<feature type="compositionally biased region" description="Basic and acidic residues" evidence="1">
    <location>
        <begin position="42"/>
        <end position="55"/>
    </location>
</feature>
<evidence type="ECO:0000256" key="1">
    <source>
        <dbReference type="SAM" id="MobiDB-lite"/>
    </source>
</evidence>
<reference evidence="2 3" key="1">
    <citation type="submission" date="2015-04" db="EMBL/GenBank/DDBJ databases">
        <title>Lasius niger genome sequencing.</title>
        <authorList>
            <person name="Konorov E.A."/>
            <person name="Nikitin M.A."/>
            <person name="Kirill M.V."/>
            <person name="Chang P."/>
        </authorList>
    </citation>
    <scope>NUCLEOTIDE SEQUENCE [LARGE SCALE GENOMIC DNA]</scope>
    <source>
        <tissue evidence="2">Whole</tissue>
    </source>
</reference>
<dbReference type="EMBL" id="LBMM01008920">
    <property type="protein sequence ID" value="KMQ88529.1"/>
    <property type="molecule type" value="Genomic_DNA"/>
</dbReference>
<proteinExistence type="predicted"/>
<sequence length="104" mass="12018">MRSPERCRDATGARSEGSGDRTAGRAREANTSQHPSRQQLRYIHDEEESRRDEARGGDFFNLVTCVNQTEGCFPQDRREEPVLVDVQIEGVHIAMEWIQELMWQ</sequence>
<dbReference type="AlphaFoldDB" id="A0A0J7KE74"/>
<gene>
    <name evidence="2" type="ORF">RF55_11965</name>
</gene>
<feature type="compositionally biased region" description="Polar residues" evidence="1">
    <location>
        <begin position="29"/>
        <end position="39"/>
    </location>
</feature>
<protein>
    <submittedName>
        <fullName evidence="2">Dna polymerase iii subunit alpha</fullName>
    </submittedName>
</protein>
<dbReference type="PaxDb" id="67767-A0A0J7KE74"/>
<evidence type="ECO:0000313" key="3">
    <source>
        <dbReference type="Proteomes" id="UP000036403"/>
    </source>
</evidence>